<dbReference type="PROSITE" id="PS00463">
    <property type="entry name" value="ZN2_CY6_FUNGAL_1"/>
    <property type="match status" value="1"/>
</dbReference>
<protein>
    <recommendedName>
        <fullName evidence="1">Zn(2)-C6 fungal-type domain-containing protein</fullName>
    </recommendedName>
</protein>
<dbReference type="eggNOG" id="ENOG502STJQ">
    <property type="taxonomic scope" value="Eukaryota"/>
</dbReference>
<dbReference type="RefSeq" id="XP_011390957.1">
    <property type="nucleotide sequence ID" value="XM_011392655.1"/>
</dbReference>
<dbReference type="EMBL" id="CM003152">
    <property type="protein sequence ID" value="KIS67589.1"/>
    <property type="molecule type" value="Genomic_DNA"/>
</dbReference>
<dbReference type="InterPro" id="IPR036864">
    <property type="entry name" value="Zn2-C6_fun-type_DNA-bd_sf"/>
</dbReference>
<dbReference type="STRING" id="237631.A0A0D1DTI6"/>
<evidence type="ECO:0000259" key="1">
    <source>
        <dbReference type="PROSITE" id="PS00463"/>
    </source>
</evidence>
<dbReference type="InParanoid" id="A0A0D1DTI6"/>
<dbReference type="Pfam" id="PF00172">
    <property type="entry name" value="Zn_clus"/>
    <property type="match status" value="1"/>
</dbReference>
<dbReference type="SUPFAM" id="SSF57701">
    <property type="entry name" value="Zn2/Cys6 DNA-binding domain"/>
    <property type="match status" value="1"/>
</dbReference>
<evidence type="ECO:0000313" key="2">
    <source>
        <dbReference type="EMBL" id="KIS67589.1"/>
    </source>
</evidence>
<dbReference type="GeneID" id="23564788"/>
<proteinExistence type="predicted"/>
<sequence>MGAKRGLSISSVASSNTESCTSSNSAIVVPSKSRRKRTQYRSCDQCRTSKRACDLSGSTLSACSTCATRQIKCTAYWLGQKNPKRLRPHSEAALVTPPSPTLDSSIASDALAEHVKGCKLRMYVTIFEFPFSHWLAPGCNPYLLSFDTPDADSPEGELARFIRLTSGAHDQLQGSSTAPSRLLKQLSVLDALLLHCQLQQRGITIEDIGEARLRSIYERNKVIDEAYTWAAVTHASQFTATADFFASGAQRAEARTRSRTLTSTAWQKARKALFSNVSFNSFRNAFAFIIFGITAAPTLHGTGQSSFNEDTAFAIAHGLKLMHVLCQSTKTFLDLPGNHCNKAALHALQVAMWLNEICKAVLTPVINRWLKDDAVAMLSVGLDSLTPTHDLTLVRNQSFVRSLVGGDMGYGNHHDGIVPIDCLADQAYVDPWTQVVEQAQSSLMSSAILSFKLDACAVGQLIGIGHELNEASAYKTLIWKMVADLEADPSSPSAIDVAIAITKQWHVSHAIVLDAALAAYGRLEPESKTMLAFAVQHSSLGLFYLDALASKLKRDDSQTLRAWQAIDVGNLSSARRVAQVCARARQDALGGLTVTADQAEIEGCRNLAQTFPMGQWCHPFPALFLQAQSWAAHHLLRRAEECPEDPESAWEWIQLVDDCLFCLDMMHDSMTCFPSHALGKMPLEGLLERRATFPSYQF</sequence>
<dbReference type="Proteomes" id="UP000000561">
    <property type="component" value="Chromosome 13"/>
</dbReference>
<organism evidence="2 3">
    <name type="scientific">Mycosarcoma maydis</name>
    <name type="common">Corn smut fungus</name>
    <name type="synonym">Ustilago maydis</name>
    <dbReference type="NCBI Taxonomy" id="5270"/>
    <lineage>
        <taxon>Eukaryota</taxon>
        <taxon>Fungi</taxon>
        <taxon>Dikarya</taxon>
        <taxon>Basidiomycota</taxon>
        <taxon>Ustilaginomycotina</taxon>
        <taxon>Ustilaginomycetes</taxon>
        <taxon>Ustilaginales</taxon>
        <taxon>Ustilaginaceae</taxon>
        <taxon>Mycosarcoma</taxon>
    </lineage>
</organism>
<feature type="domain" description="Zn(2)-C6 fungal-type" evidence="1">
    <location>
        <begin position="42"/>
        <end position="73"/>
    </location>
</feature>
<gene>
    <name evidence="2" type="ORF">UMAG_04688</name>
</gene>
<dbReference type="AlphaFoldDB" id="A0A0D1DTI6"/>
<accession>A0A0D1DTI6</accession>
<keyword evidence="3" id="KW-1185">Reference proteome</keyword>
<dbReference type="VEuPathDB" id="FungiDB:UMAG_04688"/>
<dbReference type="OrthoDB" id="2123952at2759"/>
<dbReference type="GO" id="GO:0000981">
    <property type="term" value="F:DNA-binding transcription factor activity, RNA polymerase II-specific"/>
    <property type="evidence" value="ECO:0007669"/>
    <property type="project" value="InterPro"/>
</dbReference>
<dbReference type="InterPro" id="IPR001138">
    <property type="entry name" value="Zn2Cys6_DnaBD"/>
</dbReference>
<dbReference type="GO" id="GO:0008270">
    <property type="term" value="F:zinc ion binding"/>
    <property type="evidence" value="ECO:0007669"/>
    <property type="project" value="InterPro"/>
</dbReference>
<evidence type="ECO:0000313" key="3">
    <source>
        <dbReference type="Proteomes" id="UP000000561"/>
    </source>
</evidence>
<reference evidence="2 3" key="1">
    <citation type="journal article" date="2006" name="Nature">
        <title>Insights from the genome of the biotrophic fungal plant pathogen Ustilago maydis.</title>
        <authorList>
            <person name="Kamper J."/>
            <person name="Kahmann R."/>
            <person name="Bolker M."/>
            <person name="Ma L.J."/>
            <person name="Brefort T."/>
            <person name="Saville B.J."/>
            <person name="Banuett F."/>
            <person name="Kronstad J.W."/>
            <person name="Gold S.E."/>
            <person name="Muller O."/>
            <person name="Perlin M.H."/>
            <person name="Wosten H.A."/>
            <person name="de Vries R."/>
            <person name="Ruiz-Herrera J."/>
            <person name="Reynaga-Pena C.G."/>
            <person name="Snetselaar K."/>
            <person name="McCann M."/>
            <person name="Perez-Martin J."/>
            <person name="Feldbrugge M."/>
            <person name="Basse C.W."/>
            <person name="Steinberg G."/>
            <person name="Ibeas J.I."/>
            <person name="Holloman W."/>
            <person name="Guzman P."/>
            <person name="Farman M."/>
            <person name="Stajich J.E."/>
            <person name="Sentandreu R."/>
            <person name="Gonzalez-Prieto J.M."/>
            <person name="Kennell J.C."/>
            <person name="Molina L."/>
            <person name="Schirawski J."/>
            <person name="Mendoza-Mendoza A."/>
            <person name="Greilinger D."/>
            <person name="Munch K."/>
            <person name="Rossel N."/>
            <person name="Scherer M."/>
            <person name="Vranes M."/>
            <person name="Ladendorf O."/>
            <person name="Vincon V."/>
            <person name="Fuchs U."/>
            <person name="Sandrock B."/>
            <person name="Meng S."/>
            <person name="Ho E.C."/>
            <person name="Cahill M.J."/>
            <person name="Boyce K.J."/>
            <person name="Klose J."/>
            <person name="Klosterman S.J."/>
            <person name="Deelstra H.J."/>
            <person name="Ortiz-Castellanos L."/>
            <person name="Li W."/>
            <person name="Sanchez-Alonso P."/>
            <person name="Schreier P.H."/>
            <person name="Hauser-Hahn I."/>
            <person name="Vaupel M."/>
            <person name="Koopmann E."/>
            <person name="Friedrich G."/>
            <person name="Voss H."/>
            <person name="Schluter T."/>
            <person name="Margolis J."/>
            <person name="Platt D."/>
            <person name="Swimmer C."/>
            <person name="Gnirke A."/>
            <person name="Chen F."/>
            <person name="Vysotskaia V."/>
            <person name="Mannhaupt G."/>
            <person name="Guldener U."/>
            <person name="Munsterkotter M."/>
            <person name="Haase D."/>
            <person name="Oesterheld M."/>
            <person name="Mewes H.W."/>
            <person name="Mauceli E.W."/>
            <person name="DeCaprio D."/>
            <person name="Wade C.M."/>
            <person name="Butler J."/>
            <person name="Young S."/>
            <person name="Jaffe D.B."/>
            <person name="Calvo S."/>
            <person name="Nusbaum C."/>
            <person name="Galagan J."/>
            <person name="Birren B.W."/>
        </authorList>
    </citation>
    <scope>NUCLEOTIDE SEQUENCE [LARGE SCALE GENOMIC DNA]</scope>
    <source>
        <strain evidence="3">DSM 14603 / FGSC 9021 / UM521</strain>
    </source>
</reference>
<dbReference type="CDD" id="cd00067">
    <property type="entry name" value="GAL4"/>
    <property type="match status" value="1"/>
</dbReference>
<name>A0A0D1DTI6_MYCMD</name>
<dbReference type="Gene3D" id="4.10.240.10">
    <property type="entry name" value="Zn(2)-C6 fungal-type DNA-binding domain"/>
    <property type="match status" value="1"/>
</dbReference>
<dbReference type="KEGG" id="uma:UMAG_04688"/>